<dbReference type="EMBL" id="JBEPLS010000023">
    <property type="protein sequence ID" value="MET3605790.1"/>
    <property type="molecule type" value="Genomic_DNA"/>
</dbReference>
<dbReference type="Pfam" id="PF01527">
    <property type="entry name" value="HTH_Tnp_1"/>
    <property type="match status" value="1"/>
</dbReference>
<reference evidence="1 2" key="1">
    <citation type="submission" date="2024-06" db="EMBL/GenBank/DDBJ databases">
        <title>Genomic Encyclopedia of Type Strains, Phase IV (KMG-IV): sequencing the most valuable type-strain genomes for metagenomic binning, comparative biology and taxonomic classification.</title>
        <authorList>
            <person name="Goeker M."/>
        </authorList>
    </citation>
    <scope>NUCLEOTIDE SEQUENCE [LARGE SCALE GENOMIC DNA]</scope>
    <source>
        <strain evidence="1 2">D-501</strain>
    </source>
</reference>
<name>A0ABV2IS54_9BURK</name>
<keyword evidence="2" id="KW-1185">Reference proteome</keyword>
<proteinExistence type="predicted"/>
<comment type="caution">
    <text evidence="1">The sequence shown here is derived from an EMBL/GenBank/DDBJ whole genome shotgun (WGS) entry which is preliminary data.</text>
</comment>
<dbReference type="SUPFAM" id="SSF46689">
    <property type="entry name" value="Homeodomain-like"/>
    <property type="match status" value="1"/>
</dbReference>
<dbReference type="InterPro" id="IPR002514">
    <property type="entry name" value="Transposase_8"/>
</dbReference>
<evidence type="ECO:0000313" key="1">
    <source>
        <dbReference type="EMBL" id="MET3605790.1"/>
    </source>
</evidence>
<dbReference type="InterPro" id="IPR009057">
    <property type="entry name" value="Homeodomain-like_sf"/>
</dbReference>
<gene>
    <name evidence="1" type="ORF">ABIC99_003624</name>
</gene>
<accession>A0ABV2IS54</accession>
<protein>
    <submittedName>
        <fullName evidence="1">Transposase</fullName>
    </submittedName>
</protein>
<organism evidence="1 2">
    <name type="scientific">Sphaerotilus sulfidivorans</name>
    <dbReference type="NCBI Taxonomy" id="639200"/>
    <lineage>
        <taxon>Bacteria</taxon>
        <taxon>Pseudomonadati</taxon>
        <taxon>Pseudomonadota</taxon>
        <taxon>Betaproteobacteria</taxon>
        <taxon>Burkholderiales</taxon>
        <taxon>Sphaerotilaceae</taxon>
        <taxon>Sphaerotilus</taxon>
    </lineage>
</organism>
<sequence length="140" mass="14946">MDTMNEQSPIRRKHSAELKARVLSECREPGASIAAVALAHGLNANLVRKWLVGRGLGRPNLESPELVQPGLVMRTAAIGEPVAGRAPQGPFVGLQMPNAGPQGIQIELSRGERRLKVSWPAAQAESCAAWLRELAAGVTK</sequence>
<evidence type="ECO:0000313" key="2">
    <source>
        <dbReference type="Proteomes" id="UP001549111"/>
    </source>
</evidence>
<dbReference type="Proteomes" id="UP001549111">
    <property type="component" value="Unassembled WGS sequence"/>
</dbReference>